<sequence>MVSFARCLSTSSCRLAARNVGKLIDHAQPIPHLKGTPSIYNNKSSASNYKGYLRAKIPSGLYYAPTPASTTGSVSSEDIPASFMAKDDARRQLAERLHARDAQVSKLAPPLHVKGEKTYHLSPEQVAEIVRLRTLDPYKYTRKALAKQFNVSPLFVSIVADCPPERKADMDARLAAIKERWHHKRMLAREDRKKRKELWYRA</sequence>
<keyword evidence="2" id="KW-1185">Reference proteome</keyword>
<dbReference type="OMA" id="PEKYTRK"/>
<dbReference type="STRING" id="284811.Q759Q0"/>
<dbReference type="FunCoup" id="Q759Q0">
    <property type="interactions" value="183"/>
</dbReference>
<dbReference type="KEGG" id="ago:AGOS_ADR223C"/>
<name>Q759Q0_EREGS</name>
<dbReference type="InParanoid" id="Q759Q0"/>
<gene>
    <name evidence="1" type="ORF">AGOS_ADR223C</name>
</gene>
<dbReference type="AlphaFoldDB" id="Q759Q0"/>
<organism evidence="1 2">
    <name type="scientific">Eremothecium gossypii (strain ATCC 10895 / CBS 109.51 / FGSC 9923 / NRRL Y-1056)</name>
    <name type="common">Yeast</name>
    <name type="synonym">Ashbya gossypii</name>
    <dbReference type="NCBI Taxonomy" id="284811"/>
    <lineage>
        <taxon>Eukaryota</taxon>
        <taxon>Fungi</taxon>
        <taxon>Dikarya</taxon>
        <taxon>Ascomycota</taxon>
        <taxon>Saccharomycotina</taxon>
        <taxon>Saccharomycetes</taxon>
        <taxon>Saccharomycetales</taxon>
        <taxon>Saccharomycetaceae</taxon>
        <taxon>Eremothecium</taxon>
    </lineage>
</organism>
<accession>Q759Q0</accession>
<proteinExistence type="predicted"/>
<evidence type="ECO:0000313" key="1">
    <source>
        <dbReference type="EMBL" id="AAS52143.1"/>
    </source>
</evidence>
<dbReference type="Proteomes" id="UP000000591">
    <property type="component" value="Chromosome IV"/>
</dbReference>
<dbReference type="GO" id="GO:0005762">
    <property type="term" value="C:mitochondrial large ribosomal subunit"/>
    <property type="evidence" value="ECO:0000318"/>
    <property type="project" value="GO_Central"/>
</dbReference>
<dbReference type="EMBL" id="AE016817">
    <property type="protein sequence ID" value="AAS52143.1"/>
    <property type="molecule type" value="Genomic_DNA"/>
</dbReference>
<evidence type="ECO:0000313" key="2">
    <source>
        <dbReference type="Proteomes" id="UP000000591"/>
    </source>
</evidence>
<dbReference type="HOGENOM" id="CLU_089054_1_0_1"/>
<reference evidence="2" key="2">
    <citation type="journal article" date="2013" name="G3 (Bethesda)">
        <title>Genomes of Ashbya fungi isolated from insects reveal four mating-type loci, numerous translocations, lack of transposons, and distinct gene duplications.</title>
        <authorList>
            <person name="Dietrich F.S."/>
            <person name="Voegeli S."/>
            <person name="Kuo S."/>
            <person name="Philippsen P."/>
        </authorList>
    </citation>
    <scope>GENOME REANNOTATION</scope>
    <source>
        <strain evidence="2">ATCC 10895 / CBS 109.51 / FGSC 9923 / NRRL Y-1056</strain>
    </source>
</reference>
<dbReference type="PANTHER" id="PTHR28266">
    <property type="entry name" value="54S RIBOSOMAL PROTEIN L20, MITOCHONDRIAL"/>
    <property type="match status" value="1"/>
</dbReference>
<protein>
    <submittedName>
        <fullName evidence="1">ADR223Cp</fullName>
    </submittedName>
</protein>
<dbReference type="RefSeq" id="NP_984319.1">
    <property type="nucleotide sequence ID" value="NM_209672.1"/>
</dbReference>
<reference evidence="1 2" key="1">
    <citation type="journal article" date="2004" name="Science">
        <title>The Ashbya gossypii genome as a tool for mapping the ancient Saccharomyces cerevisiae genome.</title>
        <authorList>
            <person name="Dietrich F.S."/>
            <person name="Voegeli S."/>
            <person name="Brachat S."/>
            <person name="Lerch A."/>
            <person name="Gates K."/>
            <person name="Steiner S."/>
            <person name="Mohr C."/>
            <person name="Pohlmann R."/>
            <person name="Luedi P."/>
            <person name="Choi S."/>
            <person name="Wing R.A."/>
            <person name="Flavier A."/>
            <person name="Gaffney T.D."/>
            <person name="Philippsen P."/>
        </authorList>
    </citation>
    <scope>NUCLEOTIDE SEQUENCE [LARGE SCALE GENOMIC DNA]</scope>
    <source>
        <strain evidence="2">ATCC 10895 / CBS 109.51 / FGSC 9923 / NRRL Y-1056</strain>
    </source>
</reference>
<dbReference type="Pfam" id="PF12824">
    <property type="entry name" value="MRP-L20"/>
    <property type="match status" value="1"/>
</dbReference>
<dbReference type="GeneID" id="4620481"/>
<dbReference type="eggNOG" id="ENOG502S0A4">
    <property type="taxonomic scope" value="Eukaryota"/>
</dbReference>
<dbReference type="PANTHER" id="PTHR28266:SF1">
    <property type="entry name" value="LARGE RIBOSOMAL SUBUNIT PROTEIN ML58"/>
    <property type="match status" value="1"/>
</dbReference>
<dbReference type="InterPro" id="IPR024388">
    <property type="entry name" value="Ribosomal_mL58"/>
</dbReference>
<dbReference type="GO" id="GO:0003735">
    <property type="term" value="F:structural constituent of ribosome"/>
    <property type="evidence" value="ECO:0000318"/>
    <property type="project" value="GO_Central"/>
</dbReference>
<dbReference type="OrthoDB" id="6021263at2759"/>